<dbReference type="Gene3D" id="2.20.200.10">
    <property type="entry name" value="Outer membrane efflux proteins (OEP)"/>
    <property type="match status" value="1"/>
</dbReference>
<protein>
    <submittedName>
        <fullName evidence="5">Toluene efflux pump outer membrane protein TtgF</fullName>
    </submittedName>
</protein>
<keyword evidence="6" id="KW-1185">Reference proteome</keyword>
<dbReference type="GO" id="GO:0005886">
    <property type="term" value="C:plasma membrane"/>
    <property type="evidence" value="ECO:0007669"/>
    <property type="project" value="UniProtKB-SubCell"/>
</dbReference>
<sequence>MQIDHVIFTSKGSQRRRARLYWSVAWMTLLFAGCTSTRNWISNGFKVGPEYCTPGARISQDWIDADDRRVINDPVDHAAWWTTFNDPVLNQLVAEAYRQNLTLSEAGARIMEARALRAIAIGTVFPQQQDVTARYSHNLASGTGFDRHFSIWTGQFNLAWEVDFWGRFRRAVEAADADLDATIFNYGDVVVTLVADVAATYIDIRTLQVRLELVKRNVQIQRNTYDLTATRFQGGETSEIDVQQAKSSLAQTEGFVPQLEIALRQAQNQLCVLLGMPPEDLAQRLGEGEIPDVEPNIALGIPAETLLRRPDVRRAERELAAQSELIGIAESELYPHISLTGNVGVTANQFGDLFRDGSSFGSVGPIFRWNILNYGRILGNVRVQEARFRQLLARYRQSVLVANLEAENAIVEFLKSQERFKWQLEAAEAADKTNDLITLQLDEGEVDFNRVFNVQNFKTQQEENAAVAKGEVAQSVIAIYRSLGGGWPSPFLGEAILEFHSDDKPEVAEEGEPLLEELPAPDDLPELPAALAPKQ</sequence>
<dbReference type="PANTHER" id="PTHR30203">
    <property type="entry name" value="OUTER MEMBRANE CATION EFFLUX PROTEIN"/>
    <property type="match status" value="1"/>
</dbReference>
<reference evidence="5 6" key="1">
    <citation type="submission" date="2019-02" db="EMBL/GenBank/DDBJ databases">
        <title>Deep-cultivation of Planctomycetes and their phenomic and genomic characterization uncovers novel biology.</title>
        <authorList>
            <person name="Wiegand S."/>
            <person name="Jogler M."/>
            <person name="Boedeker C."/>
            <person name="Pinto D."/>
            <person name="Vollmers J."/>
            <person name="Rivas-Marin E."/>
            <person name="Kohn T."/>
            <person name="Peeters S.H."/>
            <person name="Heuer A."/>
            <person name="Rast P."/>
            <person name="Oberbeckmann S."/>
            <person name="Bunk B."/>
            <person name="Jeske O."/>
            <person name="Meyerdierks A."/>
            <person name="Storesund J.E."/>
            <person name="Kallscheuer N."/>
            <person name="Luecker S."/>
            <person name="Lage O.M."/>
            <person name="Pohl T."/>
            <person name="Merkel B.J."/>
            <person name="Hornburger P."/>
            <person name="Mueller R.-W."/>
            <person name="Bruemmer F."/>
            <person name="Labrenz M."/>
            <person name="Spormann A.M."/>
            <person name="Op Den Camp H."/>
            <person name="Overmann J."/>
            <person name="Amann R."/>
            <person name="Jetten M.S.M."/>
            <person name="Mascher T."/>
            <person name="Medema M.H."/>
            <person name="Devos D.P."/>
            <person name="Kaster A.-K."/>
            <person name="Ovreas L."/>
            <person name="Rohde M."/>
            <person name="Galperin M.Y."/>
            <person name="Jogler C."/>
        </authorList>
    </citation>
    <scope>NUCLEOTIDE SEQUENCE [LARGE SCALE GENOMIC DNA]</scope>
    <source>
        <strain evidence="5 6">Pla144</strain>
    </source>
</reference>
<comment type="subcellular location">
    <subcellularLocation>
        <location evidence="2">Cell membrane</location>
        <topology evidence="2">Lipid-anchor</topology>
    </subcellularLocation>
</comment>
<comment type="caution">
    <text evidence="5">The sequence shown here is derived from an EMBL/GenBank/DDBJ whole genome shotgun (WGS) entry which is preliminary data.</text>
</comment>
<dbReference type="RefSeq" id="WP_146449265.1">
    <property type="nucleotide sequence ID" value="NZ_SJPS01000002.1"/>
</dbReference>
<dbReference type="InterPro" id="IPR010131">
    <property type="entry name" value="MdtP/NodT-like"/>
</dbReference>
<keyword evidence="4" id="KW-1133">Transmembrane helix</keyword>
<keyword evidence="2" id="KW-1134">Transmembrane beta strand</keyword>
<dbReference type="InterPro" id="IPR003423">
    <property type="entry name" value="OMP_efflux"/>
</dbReference>
<dbReference type="SUPFAM" id="SSF56954">
    <property type="entry name" value="Outer membrane efflux proteins (OEP)"/>
    <property type="match status" value="1"/>
</dbReference>
<dbReference type="Gene3D" id="1.20.1600.10">
    <property type="entry name" value="Outer membrane efflux proteins (OEP)"/>
    <property type="match status" value="1"/>
</dbReference>
<feature type="region of interest" description="Disordered" evidence="3">
    <location>
        <begin position="505"/>
        <end position="535"/>
    </location>
</feature>
<dbReference type="OrthoDB" id="9783163at2"/>
<keyword evidence="2 4" id="KW-0812">Transmembrane</keyword>
<feature type="compositionally biased region" description="Acidic residues" evidence="3">
    <location>
        <begin position="508"/>
        <end position="525"/>
    </location>
</feature>
<dbReference type="NCBIfam" id="TIGR01845">
    <property type="entry name" value="outer_NodT"/>
    <property type="match status" value="1"/>
</dbReference>
<dbReference type="AlphaFoldDB" id="A0A5C6CT51"/>
<keyword evidence="2" id="KW-0449">Lipoprotein</keyword>
<evidence type="ECO:0000256" key="3">
    <source>
        <dbReference type="SAM" id="MobiDB-lite"/>
    </source>
</evidence>
<dbReference type="PANTHER" id="PTHR30203:SF31">
    <property type="entry name" value="RND EFFLUX SYSTEM, OUTER MEMBRANE LIPOPROTEIN, NODT"/>
    <property type="match status" value="1"/>
</dbReference>
<keyword evidence="2" id="KW-0564">Palmitate</keyword>
<evidence type="ECO:0000313" key="5">
    <source>
        <dbReference type="EMBL" id="TWU28123.1"/>
    </source>
</evidence>
<evidence type="ECO:0000313" key="6">
    <source>
        <dbReference type="Proteomes" id="UP000318437"/>
    </source>
</evidence>
<keyword evidence="2 4" id="KW-0472">Membrane</keyword>
<dbReference type="Proteomes" id="UP000318437">
    <property type="component" value="Unassembled WGS sequence"/>
</dbReference>
<dbReference type="Pfam" id="PF02321">
    <property type="entry name" value="OEP"/>
    <property type="match status" value="2"/>
</dbReference>
<dbReference type="GO" id="GO:0015562">
    <property type="term" value="F:efflux transmembrane transporter activity"/>
    <property type="evidence" value="ECO:0007669"/>
    <property type="project" value="InterPro"/>
</dbReference>
<comment type="similarity">
    <text evidence="1 2">Belongs to the outer membrane factor (OMF) (TC 1.B.17) family.</text>
</comment>
<organism evidence="5 6">
    <name type="scientific">Bythopirellula polymerisocia</name>
    <dbReference type="NCBI Taxonomy" id="2528003"/>
    <lineage>
        <taxon>Bacteria</taxon>
        <taxon>Pseudomonadati</taxon>
        <taxon>Planctomycetota</taxon>
        <taxon>Planctomycetia</taxon>
        <taxon>Pirellulales</taxon>
        <taxon>Lacipirellulaceae</taxon>
        <taxon>Bythopirellula</taxon>
    </lineage>
</organism>
<proteinExistence type="inferred from homology"/>
<evidence type="ECO:0000256" key="2">
    <source>
        <dbReference type="RuleBase" id="RU362097"/>
    </source>
</evidence>
<feature type="transmembrane region" description="Helical" evidence="4">
    <location>
        <begin position="20"/>
        <end position="41"/>
    </location>
</feature>
<dbReference type="EMBL" id="SJPS01000002">
    <property type="protein sequence ID" value="TWU28123.1"/>
    <property type="molecule type" value="Genomic_DNA"/>
</dbReference>
<evidence type="ECO:0000256" key="1">
    <source>
        <dbReference type="ARBA" id="ARBA00007613"/>
    </source>
</evidence>
<feature type="compositionally biased region" description="Low complexity" evidence="3">
    <location>
        <begin position="526"/>
        <end position="535"/>
    </location>
</feature>
<evidence type="ECO:0000256" key="4">
    <source>
        <dbReference type="SAM" id="Phobius"/>
    </source>
</evidence>
<name>A0A5C6CT51_9BACT</name>
<gene>
    <name evidence="5" type="primary">ttgF</name>
    <name evidence="5" type="ORF">Pla144_14100</name>
</gene>
<accession>A0A5C6CT51</accession>